<comment type="caution">
    <text evidence="3">The sequence shown here is derived from an EMBL/GenBank/DDBJ whole genome shotgun (WGS) entry which is preliminary data.</text>
</comment>
<comment type="similarity">
    <text evidence="1">Belongs to the ComF/GntX family.</text>
</comment>
<organism evidence="3 4">
    <name type="scientific">Isoptericola peretonis</name>
    <dbReference type="NCBI Taxonomy" id="2918523"/>
    <lineage>
        <taxon>Bacteria</taxon>
        <taxon>Bacillati</taxon>
        <taxon>Actinomycetota</taxon>
        <taxon>Actinomycetes</taxon>
        <taxon>Micrococcales</taxon>
        <taxon>Promicromonosporaceae</taxon>
        <taxon>Isoptericola</taxon>
    </lineage>
</organism>
<reference evidence="3 4" key="1">
    <citation type="submission" date="2022-02" db="EMBL/GenBank/DDBJ databases">
        <title>The car tank lid bacteriome: a reservoir of bacteria with potential in bioremediation of fuel.</title>
        <authorList>
            <person name="Vidal-Verdu A."/>
            <person name="Gomez-Martinez D."/>
            <person name="Latorre-Perez A."/>
            <person name="Pereto J."/>
            <person name="Porcar M."/>
        </authorList>
    </citation>
    <scope>NUCLEOTIDE SEQUENCE [LARGE SCALE GENOMIC DNA]</scope>
    <source>
        <strain evidence="3 4">4D.3</strain>
    </source>
</reference>
<evidence type="ECO:0000313" key="3">
    <source>
        <dbReference type="EMBL" id="MCK9795050.1"/>
    </source>
</evidence>
<evidence type="ECO:0000256" key="2">
    <source>
        <dbReference type="SAM" id="MobiDB-lite"/>
    </source>
</evidence>
<evidence type="ECO:0000313" key="4">
    <source>
        <dbReference type="Proteomes" id="UP001651050"/>
    </source>
</evidence>
<dbReference type="InterPro" id="IPR051910">
    <property type="entry name" value="ComF/GntX_DNA_util-trans"/>
</dbReference>
<sequence>MTDRARRRATGPAAAGLRWSRELARLVVPVACPGCGAPDLRWCAACRDLLGRPPARVEAAAPRLDRLDDVAALPVWALAAYSGPVRELVVAWKDRGRTDLDRLLAPRLRAAARGLAGRLRQAGAGRTLLVVGAPSTAASRRARGRDHVGVLARAAAAGLGDAGAAADVVPALVRRGGGRDQVGLGARARGRNLTRALTVRRPALERSGDHRPAVLLVDDVLTTGATLAAAERALEDAGADVVAALVVAATPPPGTVTRTATDLPPPPVPLPAASGLA</sequence>
<name>A0ABT0J6D3_9MICO</name>
<dbReference type="RefSeq" id="WP_416344900.1">
    <property type="nucleotide sequence ID" value="NZ_JALQCY010000004.1"/>
</dbReference>
<dbReference type="InterPro" id="IPR029057">
    <property type="entry name" value="PRTase-like"/>
</dbReference>
<proteinExistence type="inferred from homology"/>
<evidence type="ECO:0000256" key="1">
    <source>
        <dbReference type="ARBA" id="ARBA00008007"/>
    </source>
</evidence>
<dbReference type="PANTHER" id="PTHR47505:SF1">
    <property type="entry name" value="DNA UTILIZATION PROTEIN YHGH"/>
    <property type="match status" value="1"/>
</dbReference>
<dbReference type="EMBL" id="JALQCY010000004">
    <property type="protein sequence ID" value="MCK9795050.1"/>
    <property type="molecule type" value="Genomic_DNA"/>
</dbReference>
<dbReference type="Proteomes" id="UP001651050">
    <property type="component" value="Unassembled WGS sequence"/>
</dbReference>
<accession>A0ABT0J6D3</accession>
<gene>
    <name evidence="3" type="ORF">M1843_14960</name>
</gene>
<dbReference type="SUPFAM" id="SSF53271">
    <property type="entry name" value="PRTase-like"/>
    <property type="match status" value="1"/>
</dbReference>
<dbReference type="Gene3D" id="3.40.50.2020">
    <property type="match status" value="1"/>
</dbReference>
<feature type="region of interest" description="Disordered" evidence="2">
    <location>
        <begin position="254"/>
        <end position="277"/>
    </location>
</feature>
<dbReference type="InterPro" id="IPR000836">
    <property type="entry name" value="PRTase_dom"/>
</dbReference>
<protein>
    <submittedName>
        <fullName evidence="3">ComF family protein</fullName>
    </submittedName>
</protein>
<dbReference type="CDD" id="cd06223">
    <property type="entry name" value="PRTases_typeI"/>
    <property type="match status" value="1"/>
</dbReference>
<keyword evidence="4" id="KW-1185">Reference proteome</keyword>
<dbReference type="PANTHER" id="PTHR47505">
    <property type="entry name" value="DNA UTILIZATION PROTEIN YHGH"/>
    <property type="match status" value="1"/>
</dbReference>